<evidence type="ECO:0000313" key="10">
    <source>
        <dbReference type="Proteomes" id="UP001174932"/>
    </source>
</evidence>
<reference evidence="9" key="1">
    <citation type="journal article" date="2015" name="Int. J. Syst. Evol. Microbiol.">
        <title>Rhizobium alvei sp. nov., isolated from a freshwater river.</title>
        <authorList>
            <person name="Sheu S.Y."/>
            <person name="Huang H.W."/>
            <person name="Young C.C."/>
            <person name="Chen W.M."/>
        </authorList>
    </citation>
    <scope>NUCLEOTIDE SEQUENCE</scope>
    <source>
        <strain evidence="9">TNR-22</strain>
    </source>
</reference>
<dbReference type="Pfam" id="PF07886">
    <property type="entry name" value="BA14K"/>
    <property type="match status" value="1"/>
</dbReference>
<keyword evidence="7" id="KW-1133">Transmembrane helix</keyword>
<keyword evidence="10" id="KW-1185">Reference proteome</keyword>
<evidence type="ECO:0000256" key="4">
    <source>
        <dbReference type="ARBA" id="ARBA00022475"/>
    </source>
</evidence>
<protein>
    <recommendedName>
        <fullName evidence="3">Lectin-like protein BA14k</fullName>
    </recommendedName>
</protein>
<sequence length="193" mass="21649">MNAFGKTLILSAASIAVLASSFEFASARDRYWRHPHGRHVNNTAIAAGVIGLTAGVIIGNAIASEPRVVYRPRPVYRPRTVIVDEGPVYDEVEPVYDEVEPVYVEPEARLEGPVEDFDSDEAPIVERQDQARDYFPEAPARERMTRTNVADSNALEPWTPGWRAWCAERYRSFNPSTGTYRGYDSRDHFCTAG</sequence>
<evidence type="ECO:0000256" key="2">
    <source>
        <dbReference type="ARBA" id="ARBA00010270"/>
    </source>
</evidence>
<comment type="function">
    <text evidence="6">Has immunoglobulin-binding and hemagglutination properties, and can bind to mannose. Essential for virulence. May be involved in LPS biosynthesis or polysaccharide transport.</text>
</comment>
<dbReference type="RefSeq" id="WP_304376126.1">
    <property type="nucleotide sequence ID" value="NZ_JAUOZU010000007.1"/>
</dbReference>
<gene>
    <name evidence="9" type="ORF">Q4481_09530</name>
</gene>
<evidence type="ECO:0000313" key="9">
    <source>
        <dbReference type="EMBL" id="MDO6964197.1"/>
    </source>
</evidence>
<dbReference type="EMBL" id="JAUOZU010000007">
    <property type="protein sequence ID" value="MDO6964197.1"/>
    <property type="molecule type" value="Genomic_DNA"/>
</dbReference>
<feature type="transmembrane region" description="Helical" evidence="7">
    <location>
        <begin position="43"/>
        <end position="63"/>
    </location>
</feature>
<evidence type="ECO:0000256" key="7">
    <source>
        <dbReference type="SAM" id="Phobius"/>
    </source>
</evidence>
<comment type="caution">
    <text evidence="9">The sequence shown here is derived from an EMBL/GenBank/DDBJ whole genome shotgun (WGS) entry which is preliminary data.</text>
</comment>
<evidence type="ECO:0000256" key="3">
    <source>
        <dbReference type="ARBA" id="ARBA00020552"/>
    </source>
</evidence>
<keyword evidence="5" id="KW-0430">Lectin</keyword>
<evidence type="ECO:0000256" key="8">
    <source>
        <dbReference type="SAM" id="SignalP"/>
    </source>
</evidence>
<evidence type="ECO:0000256" key="5">
    <source>
        <dbReference type="ARBA" id="ARBA00022734"/>
    </source>
</evidence>
<dbReference type="Proteomes" id="UP001174932">
    <property type="component" value="Unassembled WGS sequence"/>
</dbReference>
<dbReference type="InterPro" id="IPR012413">
    <property type="entry name" value="BA14K"/>
</dbReference>
<keyword evidence="7" id="KW-0812">Transmembrane</keyword>
<reference evidence="9" key="2">
    <citation type="submission" date="2023-07" db="EMBL/GenBank/DDBJ databases">
        <authorList>
            <person name="Shen H."/>
        </authorList>
    </citation>
    <scope>NUCLEOTIDE SEQUENCE</scope>
    <source>
        <strain evidence="9">TNR-22</strain>
    </source>
</reference>
<organism evidence="9 10">
    <name type="scientific">Rhizobium alvei</name>
    <dbReference type="NCBI Taxonomy" id="1132659"/>
    <lineage>
        <taxon>Bacteria</taxon>
        <taxon>Pseudomonadati</taxon>
        <taxon>Pseudomonadota</taxon>
        <taxon>Alphaproteobacteria</taxon>
        <taxon>Hyphomicrobiales</taxon>
        <taxon>Rhizobiaceae</taxon>
        <taxon>Rhizobium/Agrobacterium group</taxon>
        <taxon>Rhizobium</taxon>
    </lineage>
</organism>
<comment type="subcellular location">
    <subcellularLocation>
        <location evidence="1">Membrane</location>
        <topology evidence="1">Single-pass membrane protein</topology>
    </subcellularLocation>
</comment>
<keyword evidence="8" id="KW-0732">Signal</keyword>
<accession>A0ABT8YKK7</accession>
<feature type="chain" id="PRO_5046313481" description="Lectin-like protein BA14k" evidence="8">
    <location>
        <begin position="26"/>
        <end position="193"/>
    </location>
</feature>
<evidence type="ECO:0000256" key="1">
    <source>
        <dbReference type="ARBA" id="ARBA00004167"/>
    </source>
</evidence>
<proteinExistence type="inferred from homology"/>
<feature type="signal peptide" evidence="8">
    <location>
        <begin position="1"/>
        <end position="25"/>
    </location>
</feature>
<keyword evidence="7" id="KW-0472">Membrane</keyword>
<comment type="similarity">
    <text evidence="2">Belongs to the BA14k family.</text>
</comment>
<name>A0ABT8YKK7_9HYPH</name>
<evidence type="ECO:0000256" key="6">
    <source>
        <dbReference type="ARBA" id="ARBA00025321"/>
    </source>
</evidence>
<keyword evidence="4" id="KW-1003">Cell membrane</keyword>